<gene>
    <name evidence="1" type="ORF">PCOR1329_LOCUS68060</name>
</gene>
<protein>
    <submittedName>
        <fullName evidence="1">Uncharacterized protein</fullName>
    </submittedName>
</protein>
<evidence type="ECO:0000313" key="2">
    <source>
        <dbReference type="Proteomes" id="UP001189429"/>
    </source>
</evidence>
<name>A0ABN9WJW6_9DINO</name>
<proteinExistence type="predicted"/>
<sequence length="176" mass="19281">MERSGGRNFGDPLEGVRRLRVLDSESGTVVLDELCVLLSFTAVAEALDGLPASSLDIELRTEAAGAPVGLDPRHPVFWEQAESEITGELQEASGAASSTWCFADRFADFEQDTFVSPTVPRRVRQQALQVLEGAGIRKVKRRARKDIQKALQDLGATICLELFSAPRVEPELRGWS</sequence>
<dbReference type="Proteomes" id="UP001189429">
    <property type="component" value="Unassembled WGS sequence"/>
</dbReference>
<accession>A0ABN9WJW6</accession>
<reference evidence="1" key="1">
    <citation type="submission" date="2023-10" db="EMBL/GenBank/DDBJ databases">
        <authorList>
            <person name="Chen Y."/>
            <person name="Shah S."/>
            <person name="Dougan E. K."/>
            <person name="Thang M."/>
            <person name="Chan C."/>
        </authorList>
    </citation>
    <scope>NUCLEOTIDE SEQUENCE [LARGE SCALE GENOMIC DNA]</scope>
</reference>
<dbReference type="EMBL" id="CAUYUJ010018853">
    <property type="protein sequence ID" value="CAK0886812.1"/>
    <property type="molecule type" value="Genomic_DNA"/>
</dbReference>
<comment type="caution">
    <text evidence="1">The sequence shown here is derived from an EMBL/GenBank/DDBJ whole genome shotgun (WGS) entry which is preliminary data.</text>
</comment>
<evidence type="ECO:0000313" key="1">
    <source>
        <dbReference type="EMBL" id="CAK0886812.1"/>
    </source>
</evidence>
<organism evidence="1 2">
    <name type="scientific">Prorocentrum cordatum</name>
    <dbReference type="NCBI Taxonomy" id="2364126"/>
    <lineage>
        <taxon>Eukaryota</taxon>
        <taxon>Sar</taxon>
        <taxon>Alveolata</taxon>
        <taxon>Dinophyceae</taxon>
        <taxon>Prorocentrales</taxon>
        <taxon>Prorocentraceae</taxon>
        <taxon>Prorocentrum</taxon>
    </lineage>
</organism>
<keyword evidence="2" id="KW-1185">Reference proteome</keyword>